<accession>A0A953HQT5</accession>
<keyword evidence="7" id="KW-0998">Cell outer membrane</keyword>
<keyword evidence="6" id="KW-0472">Membrane</keyword>
<evidence type="ECO:0000313" key="10">
    <source>
        <dbReference type="Proteomes" id="UP000753961"/>
    </source>
</evidence>
<dbReference type="AlphaFoldDB" id="A0A953HQT5"/>
<dbReference type="Gene3D" id="2.170.130.10">
    <property type="entry name" value="TonB-dependent receptor, plug domain"/>
    <property type="match status" value="1"/>
</dbReference>
<keyword evidence="10" id="KW-1185">Reference proteome</keyword>
<keyword evidence="9" id="KW-0675">Receptor</keyword>
<evidence type="ECO:0000259" key="8">
    <source>
        <dbReference type="Pfam" id="PF07715"/>
    </source>
</evidence>
<name>A0A953HQT5_9BACT</name>
<dbReference type="InterPro" id="IPR036942">
    <property type="entry name" value="Beta-barrel_TonB_sf"/>
</dbReference>
<dbReference type="GO" id="GO:0044718">
    <property type="term" value="P:siderophore transmembrane transport"/>
    <property type="evidence" value="ECO:0007669"/>
    <property type="project" value="TreeGrafter"/>
</dbReference>
<dbReference type="PANTHER" id="PTHR30069:SF29">
    <property type="entry name" value="HEMOGLOBIN AND HEMOGLOBIN-HAPTOGLOBIN-BINDING PROTEIN 1-RELATED"/>
    <property type="match status" value="1"/>
</dbReference>
<gene>
    <name evidence="9" type="ORF">KUV50_00990</name>
</gene>
<dbReference type="GO" id="GO:0009279">
    <property type="term" value="C:cell outer membrane"/>
    <property type="evidence" value="ECO:0007669"/>
    <property type="project" value="UniProtKB-SubCell"/>
</dbReference>
<comment type="caution">
    <text evidence="9">The sequence shown here is derived from an EMBL/GenBank/DDBJ whole genome shotgun (WGS) entry which is preliminary data.</text>
</comment>
<dbReference type="SUPFAM" id="SSF56935">
    <property type="entry name" value="Porins"/>
    <property type="match status" value="1"/>
</dbReference>
<evidence type="ECO:0000256" key="3">
    <source>
        <dbReference type="ARBA" id="ARBA00022452"/>
    </source>
</evidence>
<dbReference type="Gene3D" id="2.40.170.20">
    <property type="entry name" value="TonB-dependent receptor, beta-barrel domain"/>
    <property type="match status" value="1"/>
</dbReference>
<dbReference type="GO" id="GO:0015344">
    <property type="term" value="F:siderophore uptake transmembrane transporter activity"/>
    <property type="evidence" value="ECO:0007669"/>
    <property type="project" value="TreeGrafter"/>
</dbReference>
<organism evidence="9 10">
    <name type="scientific">Membranihabitans marinus</name>
    <dbReference type="NCBI Taxonomy" id="1227546"/>
    <lineage>
        <taxon>Bacteria</taxon>
        <taxon>Pseudomonadati</taxon>
        <taxon>Bacteroidota</taxon>
        <taxon>Saprospiria</taxon>
        <taxon>Saprospirales</taxon>
        <taxon>Saprospiraceae</taxon>
        <taxon>Membranihabitans</taxon>
    </lineage>
</organism>
<reference evidence="9" key="1">
    <citation type="submission" date="2021-06" db="EMBL/GenBank/DDBJ databases">
        <title>44 bacteria genomes isolated from Dapeng, Shenzhen.</title>
        <authorList>
            <person name="Zheng W."/>
            <person name="Yu S."/>
            <person name="Huang Y."/>
        </authorList>
    </citation>
    <scope>NUCLEOTIDE SEQUENCE</scope>
    <source>
        <strain evidence="9">DP5N28-2</strain>
    </source>
</reference>
<dbReference type="Proteomes" id="UP000753961">
    <property type="component" value="Unassembled WGS sequence"/>
</dbReference>
<dbReference type="EMBL" id="JAHVHU010000002">
    <property type="protein sequence ID" value="MBY5956690.1"/>
    <property type="molecule type" value="Genomic_DNA"/>
</dbReference>
<keyword evidence="2" id="KW-0813">Transport</keyword>
<evidence type="ECO:0000256" key="1">
    <source>
        <dbReference type="ARBA" id="ARBA00004571"/>
    </source>
</evidence>
<proteinExistence type="predicted"/>
<evidence type="ECO:0000256" key="5">
    <source>
        <dbReference type="ARBA" id="ARBA00022729"/>
    </source>
</evidence>
<evidence type="ECO:0000256" key="4">
    <source>
        <dbReference type="ARBA" id="ARBA00022692"/>
    </source>
</evidence>
<evidence type="ECO:0000256" key="6">
    <source>
        <dbReference type="ARBA" id="ARBA00023136"/>
    </source>
</evidence>
<evidence type="ECO:0000256" key="2">
    <source>
        <dbReference type="ARBA" id="ARBA00022448"/>
    </source>
</evidence>
<keyword evidence="4" id="KW-0812">Transmembrane</keyword>
<keyword evidence="5" id="KW-0732">Signal</keyword>
<dbReference type="Pfam" id="PF07715">
    <property type="entry name" value="Plug"/>
    <property type="match status" value="1"/>
</dbReference>
<dbReference type="InterPro" id="IPR039426">
    <property type="entry name" value="TonB-dep_rcpt-like"/>
</dbReference>
<dbReference type="InterPro" id="IPR012910">
    <property type="entry name" value="Plug_dom"/>
</dbReference>
<feature type="domain" description="TonB-dependent receptor plug" evidence="8">
    <location>
        <begin position="56"/>
        <end position="144"/>
    </location>
</feature>
<sequence>MRSGLIVLLWAGVIYCKLTPLSGQAIDTAILMDELAVSAPTLLGTGSDTVDLSTGASQLTQLTDVLRIESNVYFRDYGPGSSSTVSMFGSKSNEVAMIWNGIQIANPMLGVNDYSMISTADLTTLRIARVGHSTIFGAGSGAGAILLDQKIKPVLRPLTLSAGWSSLQELKGNASFTDAKGSWKSRTSIQAGKAQNDFRYKTHSGTYKNLDHAAAAHTNLSHHSEFHPRKNQYWTFSAWGRKHNREIPPTLTEARSEANQSDAFLRSVIQYHFTTSKHHLNVKAYYGFQKQRYRNPLIDLNAVHRFQNGQFRVDNQWQPHPDFFIKYGVQSNYFTSRSDNYHGRKHQHRNSAYAHLQYEVPGLPIELILMAKPEKVTGQKMGWTTEGKIRYSQKTTGDWMVFANKNMVWPTLNDLHWSPGGNPDLMPEKNQIYGLSWKKSWADNLRSSSTLYYRQAKNWIQWLPGNLGFWQPMNAHQGRSYGINLELEKAVGPHVKMRSGYQFVRSYIMDEANRKNQTVYNPEHLWSFTGISNIKKQWEWKLEGQYTSTRYVTKDHTEALDPYFLCHSSLIYTLKNRPWSFAMRITNLFDSNYEGIKNRPMPGRQIHLHTIIKL</sequence>
<evidence type="ECO:0000256" key="7">
    <source>
        <dbReference type="ARBA" id="ARBA00023237"/>
    </source>
</evidence>
<keyword evidence="3" id="KW-1134">Transmembrane beta strand</keyword>
<evidence type="ECO:0000313" key="9">
    <source>
        <dbReference type="EMBL" id="MBY5956690.1"/>
    </source>
</evidence>
<protein>
    <submittedName>
        <fullName evidence="9">TonB-dependent receptor plug domain-containing protein</fullName>
    </submittedName>
</protein>
<dbReference type="InterPro" id="IPR037066">
    <property type="entry name" value="Plug_dom_sf"/>
</dbReference>
<comment type="subcellular location">
    <subcellularLocation>
        <location evidence="1">Cell outer membrane</location>
        <topology evidence="1">Multi-pass membrane protein</topology>
    </subcellularLocation>
</comment>
<dbReference type="RefSeq" id="WP_222578212.1">
    <property type="nucleotide sequence ID" value="NZ_JAHVHU010000002.1"/>
</dbReference>
<dbReference type="PANTHER" id="PTHR30069">
    <property type="entry name" value="TONB-DEPENDENT OUTER MEMBRANE RECEPTOR"/>
    <property type="match status" value="1"/>
</dbReference>